<dbReference type="Pfam" id="PF22752">
    <property type="entry name" value="DUF488-N3i"/>
    <property type="match status" value="1"/>
</dbReference>
<proteinExistence type="predicted"/>
<keyword evidence="2" id="KW-1185">Reference proteome</keyword>
<dbReference type="EMBL" id="JADBEC010000002">
    <property type="protein sequence ID" value="MBE1507398.1"/>
    <property type="molecule type" value="Genomic_DNA"/>
</dbReference>
<dbReference type="InterPro" id="IPR052552">
    <property type="entry name" value="YeaO-like"/>
</dbReference>
<protein>
    <submittedName>
        <fullName evidence="1">Uncharacterized protein YeaO (DUF488 family)</fullName>
    </submittedName>
</protein>
<accession>A0ABR9IWB2</accession>
<evidence type="ECO:0000313" key="2">
    <source>
        <dbReference type="Proteomes" id="UP000620262"/>
    </source>
</evidence>
<dbReference type="Proteomes" id="UP000620262">
    <property type="component" value="Unassembled WGS sequence"/>
</dbReference>
<organism evidence="1 2">
    <name type="scientific">Rhizobium viscosum</name>
    <name type="common">Arthrobacter viscosus</name>
    <dbReference type="NCBI Taxonomy" id="1673"/>
    <lineage>
        <taxon>Bacteria</taxon>
        <taxon>Pseudomonadati</taxon>
        <taxon>Pseudomonadota</taxon>
        <taxon>Alphaproteobacteria</taxon>
        <taxon>Hyphomicrobiales</taxon>
        <taxon>Rhizobiaceae</taxon>
        <taxon>Rhizobium/Agrobacterium group</taxon>
        <taxon>Rhizobium</taxon>
    </lineage>
</organism>
<reference evidence="1 2" key="1">
    <citation type="submission" date="2020-10" db="EMBL/GenBank/DDBJ databases">
        <title>Sequencing the genomes of 1000 actinobacteria strains.</title>
        <authorList>
            <person name="Klenk H.-P."/>
        </authorList>
    </citation>
    <scope>NUCLEOTIDE SEQUENCE [LARGE SCALE GENOMIC DNA]</scope>
    <source>
        <strain evidence="1 2">DSM 7307</strain>
    </source>
</reference>
<evidence type="ECO:0000313" key="1">
    <source>
        <dbReference type="EMBL" id="MBE1507398.1"/>
    </source>
</evidence>
<sequence length="123" mass="14324">MAINPETIKLKRVYAAKAAADGARLLVDRIWPRGLSKDRAALDAWLKDIAPSTELRHWFNHEPDRWEEFCKRYSVELQQKEEEVDQVLGFAEKGTVTLLYAARDDEHNNAVVLRDFLIKRIFD</sequence>
<comment type="caution">
    <text evidence="1">The sequence shown here is derived from an EMBL/GenBank/DDBJ whole genome shotgun (WGS) entry which is preliminary data.</text>
</comment>
<dbReference type="RefSeq" id="WP_192731137.1">
    <property type="nucleotide sequence ID" value="NZ_BAAAVL010000012.1"/>
</dbReference>
<name>A0ABR9IWB2_RHIVS</name>
<gene>
    <name evidence="1" type="ORF">H4W29_004643</name>
</gene>
<dbReference type="PANTHER" id="PTHR36849:SF1">
    <property type="entry name" value="CYTOPLASMIC PROTEIN"/>
    <property type="match status" value="1"/>
</dbReference>
<dbReference type="PANTHER" id="PTHR36849">
    <property type="entry name" value="CYTOPLASMIC PROTEIN-RELATED"/>
    <property type="match status" value="1"/>
</dbReference>